<dbReference type="AlphaFoldDB" id="A0A9X9WTP2"/>
<dbReference type="RefSeq" id="WP_211860894.1">
    <property type="nucleotide sequence ID" value="NZ_JAAEDM010000008.1"/>
</dbReference>
<protein>
    <submittedName>
        <fullName evidence="1">Uncharacterized protein</fullName>
    </submittedName>
</protein>
<evidence type="ECO:0000313" key="1">
    <source>
        <dbReference type="EMBL" id="MBR0670521.1"/>
    </source>
</evidence>
<evidence type="ECO:0000313" key="2">
    <source>
        <dbReference type="Proteomes" id="UP001138751"/>
    </source>
</evidence>
<gene>
    <name evidence="1" type="ORF">GXW76_05000</name>
</gene>
<comment type="caution">
    <text evidence="1">The sequence shown here is derived from an EMBL/GenBank/DDBJ whole genome shotgun (WGS) entry which is preliminary data.</text>
</comment>
<name>A0A9X9WTP2_9PROT</name>
<sequence length="203" mass="20516">MTALFQHYLLPPAPAMLPYVSGRFYASQHARAVGGAVAMAASRLYCVPYVLARPGLFSAMAISVTTGAAGLLRMALAVDDGTGRPGRLIEEPTADADTTAAGNALCPFAQPRWIPAGIWWLLLCFSGAPSVRGTSTQAFSGGNALLLGSAAADGGAGGGTTGSENGFFASLSHQAGLPIMPNPPGGLSYLVNAAAPLPTLRAA</sequence>
<dbReference type="EMBL" id="JAAEDM010000008">
    <property type="protein sequence ID" value="MBR0670521.1"/>
    <property type="molecule type" value="Genomic_DNA"/>
</dbReference>
<reference evidence="1" key="2">
    <citation type="journal article" date="2021" name="Syst. Appl. Microbiol.">
        <title>Roseomonas hellenica sp. nov., isolated from roots of wild-growing Alkanna tinctoria.</title>
        <authorList>
            <person name="Rat A."/>
            <person name="Naranjo H.D."/>
            <person name="Lebbe L."/>
            <person name="Cnockaert M."/>
            <person name="Krigas N."/>
            <person name="Grigoriadou K."/>
            <person name="Maloupa E."/>
            <person name="Willems A."/>
        </authorList>
    </citation>
    <scope>NUCLEOTIDE SEQUENCE</scope>
    <source>
        <strain evidence="1">LMG 31231</strain>
    </source>
</reference>
<dbReference type="Proteomes" id="UP001138751">
    <property type="component" value="Unassembled WGS sequence"/>
</dbReference>
<organism evidence="1 2">
    <name type="scientific">Neoroseomonas soli</name>
    <dbReference type="NCBI Taxonomy" id="1081025"/>
    <lineage>
        <taxon>Bacteria</taxon>
        <taxon>Pseudomonadati</taxon>
        <taxon>Pseudomonadota</taxon>
        <taxon>Alphaproteobacteria</taxon>
        <taxon>Acetobacterales</taxon>
        <taxon>Acetobacteraceae</taxon>
        <taxon>Neoroseomonas</taxon>
    </lineage>
</organism>
<reference evidence="1" key="1">
    <citation type="submission" date="2020-01" db="EMBL/GenBank/DDBJ databases">
        <authorList>
            <person name="Rat A."/>
        </authorList>
    </citation>
    <scope>NUCLEOTIDE SEQUENCE</scope>
    <source>
        <strain evidence="1">LMG 31231</strain>
    </source>
</reference>
<keyword evidence="2" id="KW-1185">Reference proteome</keyword>
<proteinExistence type="predicted"/>
<accession>A0A9X9WTP2</accession>